<dbReference type="PANTHER" id="PTHR33969:SF2">
    <property type="entry name" value="SEGREGATION AND CONDENSATION PROTEIN A"/>
    <property type="match status" value="1"/>
</dbReference>
<evidence type="ECO:0000313" key="2">
    <source>
        <dbReference type="EMBL" id="OGH83241.1"/>
    </source>
</evidence>
<dbReference type="EMBL" id="MFQS01000017">
    <property type="protein sequence ID" value="OGH83241.1"/>
    <property type="molecule type" value="Genomic_DNA"/>
</dbReference>
<evidence type="ECO:0000313" key="3">
    <source>
        <dbReference type="Proteomes" id="UP000176300"/>
    </source>
</evidence>
<gene>
    <name evidence="2" type="ORF">A2373_01655</name>
</gene>
<dbReference type="AlphaFoldDB" id="A0A1F6NH93"/>
<dbReference type="Proteomes" id="UP000176300">
    <property type="component" value="Unassembled WGS sequence"/>
</dbReference>
<dbReference type="Pfam" id="PF02616">
    <property type="entry name" value="SMC_ScpA"/>
    <property type="match status" value="1"/>
</dbReference>
<protein>
    <recommendedName>
        <fullName evidence="1">Segregation and condensation protein A</fullName>
    </recommendedName>
</protein>
<dbReference type="Gene3D" id="6.10.250.2410">
    <property type="match status" value="1"/>
</dbReference>
<dbReference type="PANTHER" id="PTHR33969">
    <property type="entry name" value="SEGREGATION AND CONDENSATION PROTEIN A"/>
    <property type="match status" value="1"/>
</dbReference>
<dbReference type="InterPro" id="IPR003768">
    <property type="entry name" value="ScpA"/>
</dbReference>
<dbReference type="InterPro" id="IPR023093">
    <property type="entry name" value="ScpA-like_C"/>
</dbReference>
<dbReference type="STRING" id="1798697.A2373_01655"/>
<accession>A0A1F6NH93</accession>
<organism evidence="2 3">
    <name type="scientific">Candidatus Magasanikbacteria bacterium RIFOXYB1_FULL_40_15</name>
    <dbReference type="NCBI Taxonomy" id="1798697"/>
    <lineage>
        <taxon>Bacteria</taxon>
        <taxon>Candidatus Magasanikiibacteriota</taxon>
    </lineage>
</organism>
<sequence length="228" mass="26484">MKIKLEQFSGPLDLLLSLIKDNELNITELALSEITEQYLKYLDKLEDNRAEELADFLVIGTRLLYLKSRLLLPQFGPEEEEGPSLEEQLKLYKTFVDLSRKVNKLWNYKDRSVFRVEPPRKAESFVAPVNLDKSVLYDNMVQLLNRLKPLKPLPETRIDKAISMKEKLDKIRNILKKNKSINFLELLENANNRTEVIVSFLALLELVKQKAVILKQEATFADIAIERV</sequence>
<comment type="caution">
    <text evidence="2">The sequence shown here is derived from an EMBL/GenBank/DDBJ whole genome shotgun (WGS) entry which is preliminary data.</text>
</comment>
<evidence type="ECO:0000256" key="1">
    <source>
        <dbReference type="ARBA" id="ARBA00044777"/>
    </source>
</evidence>
<dbReference type="Gene3D" id="1.10.10.580">
    <property type="entry name" value="Structural maintenance of chromosome 1. Chain E"/>
    <property type="match status" value="1"/>
</dbReference>
<proteinExistence type="predicted"/>
<name>A0A1F6NH93_9BACT</name>
<reference evidence="2 3" key="1">
    <citation type="journal article" date="2016" name="Nat. Commun.">
        <title>Thousands of microbial genomes shed light on interconnected biogeochemical processes in an aquifer system.</title>
        <authorList>
            <person name="Anantharaman K."/>
            <person name="Brown C.T."/>
            <person name="Hug L.A."/>
            <person name="Sharon I."/>
            <person name="Castelle C.J."/>
            <person name="Probst A.J."/>
            <person name="Thomas B.C."/>
            <person name="Singh A."/>
            <person name="Wilkins M.J."/>
            <person name="Karaoz U."/>
            <person name="Brodie E.L."/>
            <person name="Williams K.H."/>
            <person name="Hubbard S.S."/>
            <person name="Banfield J.F."/>
        </authorList>
    </citation>
    <scope>NUCLEOTIDE SEQUENCE [LARGE SCALE GENOMIC DNA]</scope>
</reference>